<evidence type="ECO:0008006" key="4">
    <source>
        <dbReference type="Google" id="ProtNLM"/>
    </source>
</evidence>
<feature type="chain" id="PRO_5045296012" description="Secreted protein" evidence="1">
    <location>
        <begin position="23"/>
        <end position="146"/>
    </location>
</feature>
<keyword evidence="3" id="KW-1185">Reference proteome</keyword>
<dbReference type="Proteomes" id="UP001551675">
    <property type="component" value="Unassembled WGS sequence"/>
</dbReference>
<organism evidence="2 3">
    <name type="scientific">Microtetraspora glauca</name>
    <dbReference type="NCBI Taxonomy" id="1996"/>
    <lineage>
        <taxon>Bacteria</taxon>
        <taxon>Bacillati</taxon>
        <taxon>Actinomycetota</taxon>
        <taxon>Actinomycetes</taxon>
        <taxon>Streptosporangiales</taxon>
        <taxon>Streptosporangiaceae</taxon>
        <taxon>Microtetraspora</taxon>
    </lineage>
</organism>
<dbReference type="EMBL" id="JBFALK010000049">
    <property type="protein sequence ID" value="MEV0975182.1"/>
    <property type="molecule type" value="Genomic_DNA"/>
</dbReference>
<proteinExistence type="predicted"/>
<comment type="caution">
    <text evidence="2">The sequence shown here is derived from an EMBL/GenBank/DDBJ whole genome shotgun (WGS) entry which is preliminary data.</text>
</comment>
<keyword evidence="1" id="KW-0732">Signal</keyword>
<reference evidence="2 3" key="1">
    <citation type="submission" date="2024-06" db="EMBL/GenBank/DDBJ databases">
        <title>The Natural Products Discovery Center: Release of the First 8490 Sequenced Strains for Exploring Actinobacteria Biosynthetic Diversity.</title>
        <authorList>
            <person name="Kalkreuter E."/>
            <person name="Kautsar S.A."/>
            <person name="Yang D."/>
            <person name="Bader C.D."/>
            <person name="Teijaro C.N."/>
            <person name="Fluegel L."/>
            <person name="Davis C.M."/>
            <person name="Simpson J.R."/>
            <person name="Lauterbach L."/>
            <person name="Steele A.D."/>
            <person name="Gui C."/>
            <person name="Meng S."/>
            <person name="Li G."/>
            <person name="Viehrig K."/>
            <person name="Ye F."/>
            <person name="Su P."/>
            <person name="Kiefer A.F."/>
            <person name="Nichols A."/>
            <person name="Cepeda A.J."/>
            <person name="Yan W."/>
            <person name="Fan B."/>
            <person name="Jiang Y."/>
            <person name="Adhikari A."/>
            <person name="Zheng C.-J."/>
            <person name="Schuster L."/>
            <person name="Cowan T.M."/>
            <person name="Smanski M.J."/>
            <person name="Chevrette M.G."/>
            <person name="De Carvalho L.P.S."/>
            <person name="Shen B."/>
        </authorList>
    </citation>
    <scope>NUCLEOTIDE SEQUENCE [LARGE SCALE GENOMIC DNA]</scope>
    <source>
        <strain evidence="2 3">NPDC050100</strain>
    </source>
</reference>
<evidence type="ECO:0000313" key="3">
    <source>
        <dbReference type="Proteomes" id="UP001551675"/>
    </source>
</evidence>
<protein>
    <recommendedName>
        <fullName evidence="4">Secreted protein</fullName>
    </recommendedName>
</protein>
<sequence>MRKVLQVIVPTVVLVLGLPAGASATAREDDRYLGMMRSASGHSGYAQTKVWDTGTDGRDYAVYGRIYDRDRHSGHCGWVRARFHFRKGGSAWSPARWTCASAYKGFLFEAGRDVKGADLKICIYQPKRRATSYCRTESIYFHGLTR</sequence>
<evidence type="ECO:0000256" key="1">
    <source>
        <dbReference type="SAM" id="SignalP"/>
    </source>
</evidence>
<name>A0ABV3GU75_MICGL</name>
<feature type="signal peptide" evidence="1">
    <location>
        <begin position="1"/>
        <end position="22"/>
    </location>
</feature>
<dbReference type="RefSeq" id="WP_358142613.1">
    <property type="nucleotide sequence ID" value="NZ_JBFALK010000049.1"/>
</dbReference>
<evidence type="ECO:0000313" key="2">
    <source>
        <dbReference type="EMBL" id="MEV0975182.1"/>
    </source>
</evidence>
<accession>A0ABV3GU75</accession>
<gene>
    <name evidence="2" type="ORF">AB0I59_41895</name>
</gene>